<organism evidence="1 2">
    <name type="scientific">Trema orientale</name>
    <name type="common">Charcoal tree</name>
    <name type="synonym">Celtis orientalis</name>
    <dbReference type="NCBI Taxonomy" id="63057"/>
    <lineage>
        <taxon>Eukaryota</taxon>
        <taxon>Viridiplantae</taxon>
        <taxon>Streptophyta</taxon>
        <taxon>Embryophyta</taxon>
        <taxon>Tracheophyta</taxon>
        <taxon>Spermatophyta</taxon>
        <taxon>Magnoliopsida</taxon>
        <taxon>eudicotyledons</taxon>
        <taxon>Gunneridae</taxon>
        <taxon>Pentapetalae</taxon>
        <taxon>rosids</taxon>
        <taxon>fabids</taxon>
        <taxon>Rosales</taxon>
        <taxon>Cannabaceae</taxon>
        <taxon>Trema</taxon>
    </lineage>
</organism>
<dbReference type="EMBL" id="JXTC01000063">
    <property type="protein sequence ID" value="PON92689.1"/>
    <property type="molecule type" value="Genomic_DNA"/>
</dbReference>
<dbReference type="InParanoid" id="A0A2P5F4L8"/>
<keyword evidence="2" id="KW-1185">Reference proteome</keyword>
<evidence type="ECO:0000313" key="1">
    <source>
        <dbReference type="EMBL" id="PON92689.1"/>
    </source>
</evidence>
<protein>
    <submittedName>
        <fullName evidence="1">Uncharacterized protein</fullName>
    </submittedName>
</protein>
<comment type="caution">
    <text evidence="1">The sequence shown here is derived from an EMBL/GenBank/DDBJ whole genome shotgun (WGS) entry which is preliminary data.</text>
</comment>
<gene>
    <name evidence="1" type="ORF">TorRG33x02_115490</name>
</gene>
<dbReference type="AlphaFoldDB" id="A0A2P5F4L8"/>
<dbReference type="OrthoDB" id="1938246at2759"/>
<dbReference type="Proteomes" id="UP000237000">
    <property type="component" value="Unassembled WGS sequence"/>
</dbReference>
<accession>A0A2P5F4L8</accession>
<evidence type="ECO:0000313" key="2">
    <source>
        <dbReference type="Proteomes" id="UP000237000"/>
    </source>
</evidence>
<reference evidence="2" key="1">
    <citation type="submission" date="2016-06" db="EMBL/GenBank/DDBJ databases">
        <title>Parallel loss of symbiosis genes in relatives of nitrogen-fixing non-legume Parasponia.</title>
        <authorList>
            <person name="Van Velzen R."/>
            <person name="Holmer R."/>
            <person name="Bu F."/>
            <person name="Rutten L."/>
            <person name="Van Zeijl A."/>
            <person name="Liu W."/>
            <person name="Santuari L."/>
            <person name="Cao Q."/>
            <person name="Sharma T."/>
            <person name="Shen D."/>
            <person name="Roswanjaya Y."/>
            <person name="Wardhani T."/>
            <person name="Kalhor M.S."/>
            <person name="Jansen J."/>
            <person name="Van den Hoogen J."/>
            <person name="Gungor B."/>
            <person name="Hartog M."/>
            <person name="Hontelez J."/>
            <person name="Verver J."/>
            <person name="Yang W.-C."/>
            <person name="Schijlen E."/>
            <person name="Repin R."/>
            <person name="Schilthuizen M."/>
            <person name="Schranz E."/>
            <person name="Heidstra R."/>
            <person name="Miyata K."/>
            <person name="Fedorova E."/>
            <person name="Kohlen W."/>
            <person name="Bisseling T."/>
            <person name="Smit S."/>
            <person name="Geurts R."/>
        </authorList>
    </citation>
    <scope>NUCLEOTIDE SEQUENCE [LARGE SCALE GENOMIC DNA]</scope>
    <source>
        <strain evidence="2">cv. RG33-2</strain>
    </source>
</reference>
<proteinExistence type="predicted"/>
<sequence length="99" mass="11190">MLASGQSNMWVKIFTAKYYPRGTFWSSSLEKNASVIAKGIWSTREFLKKESCCLISKGDAINLWNAPRIPWDEGDTSRAFFNPIINLSPLLGEQFLIEG</sequence>
<name>A0A2P5F4L8_TREOI</name>